<sequence length="19" mass="2321">QIDCIRDKIKLILFNMRSN</sequence>
<feature type="non-terminal residue" evidence="1">
    <location>
        <position position="1"/>
    </location>
</feature>
<name>A0A820IUQ1_9BILA</name>
<protein>
    <submittedName>
        <fullName evidence="1">Uncharacterized protein</fullName>
    </submittedName>
</protein>
<organism evidence="1 2">
    <name type="scientific">Rotaria magnacalcarata</name>
    <dbReference type="NCBI Taxonomy" id="392030"/>
    <lineage>
        <taxon>Eukaryota</taxon>
        <taxon>Metazoa</taxon>
        <taxon>Spiralia</taxon>
        <taxon>Gnathifera</taxon>
        <taxon>Rotifera</taxon>
        <taxon>Eurotatoria</taxon>
        <taxon>Bdelloidea</taxon>
        <taxon>Philodinida</taxon>
        <taxon>Philodinidae</taxon>
        <taxon>Rotaria</taxon>
    </lineage>
</organism>
<dbReference type="Proteomes" id="UP000663842">
    <property type="component" value="Unassembled WGS sequence"/>
</dbReference>
<comment type="caution">
    <text evidence="1">The sequence shown here is derived from an EMBL/GenBank/DDBJ whole genome shotgun (WGS) entry which is preliminary data.</text>
</comment>
<evidence type="ECO:0000313" key="1">
    <source>
        <dbReference type="EMBL" id="CAF4313380.1"/>
    </source>
</evidence>
<proteinExistence type="predicted"/>
<evidence type="ECO:0000313" key="2">
    <source>
        <dbReference type="Proteomes" id="UP000663842"/>
    </source>
</evidence>
<gene>
    <name evidence="1" type="ORF">UXM345_LOCUS34064</name>
</gene>
<dbReference type="AlphaFoldDB" id="A0A820IUQ1"/>
<reference evidence="1" key="1">
    <citation type="submission" date="2021-02" db="EMBL/GenBank/DDBJ databases">
        <authorList>
            <person name="Nowell W R."/>
        </authorList>
    </citation>
    <scope>NUCLEOTIDE SEQUENCE</scope>
</reference>
<accession>A0A820IUQ1</accession>
<dbReference type="EMBL" id="CAJOBF010012022">
    <property type="protein sequence ID" value="CAF4313380.1"/>
    <property type="molecule type" value="Genomic_DNA"/>
</dbReference>